<name>A0A3S2WVU4_9SPHI</name>
<organism evidence="8 9">
    <name type="scientific">Mucilaginibacter limnophilus</name>
    <dbReference type="NCBI Taxonomy" id="1932778"/>
    <lineage>
        <taxon>Bacteria</taxon>
        <taxon>Pseudomonadati</taxon>
        <taxon>Bacteroidota</taxon>
        <taxon>Sphingobacteriia</taxon>
        <taxon>Sphingobacteriales</taxon>
        <taxon>Sphingobacteriaceae</taxon>
        <taxon>Mucilaginibacter</taxon>
    </lineage>
</organism>
<dbReference type="EMBL" id="SACK01000012">
    <property type="protein sequence ID" value="RVT97272.1"/>
    <property type="molecule type" value="Genomic_DNA"/>
</dbReference>
<feature type="compositionally biased region" description="Polar residues" evidence="5">
    <location>
        <begin position="60"/>
        <end position="76"/>
    </location>
</feature>
<keyword evidence="2 4" id="KW-0472">Membrane</keyword>
<dbReference type="Gene3D" id="3.30.1330.60">
    <property type="entry name" value="OmpA-like domain"/>
    <property type="match status" value="1"/>
</dbReference>
<feature type="region of interest" description="Disordered" evidence="5">
    <location>
        <begin position="38"/>
        <end position="76"/>
    </location>
</feature>
<evidence type="ECO:0000313" key="8">
    <source>
        <dbReference type="EMBL" id="RVT97272.1"/>
    </source>
</evidence>
<sequence>MKRYILPVVVLVCFSTQTSNAQFLNKLKKKAEAAVNKAIDEQTVPPKKQPKQAEQPAPANTPSAEQKTTEAAAQSTPLQSYEKYDFIPGQNLIYTDSFKGESIGELPAGWNSNGNGAVTKLNNFEGNWMRLDQNGVYLPGKALASTDNFTLEFDVIFDLKSNGYGFPEFFFGMIAAGKKPVADNSFLNDQVGSRSFKIEVSNGTDRSNIRIGSYNGYSSYFRSPVKSNDDIPKKFGKIVHVSLQAQKERLRLWIEGDKIIDAPKALPAGTDIFNQLFFQLGSSNYTNQQIGIYVSNIKVAQGAADMRNKLVNEGRFSTSGILFDVNAATIKPESNGILTELAAVLKDNPSININIIGHTDSDGNAAANQKLSLARAESVKNTLVNAGIDAARLKVAGKGASQPLASNTTETGKAQNRRVEFIKL</sequence>
<evidence type="ECO:0000256" key="1">
    <source>
        <dbReference type="ARBA" id="ARBA00004442"/>
    </source>
</evidence>
<reference evidence="8 9" key="1">
    <citation type="submission" date="2019-01" db="EMBL/GenBank/DDBJ databases">
        <authorList>
            <person name="Chen W.-M."/>
        </authorList>
    </citation>
    <scope>NUCLEOTIDE SEQUENCE [LARGE SCALE GENOMIC DNA]</scope>
    <source>
        <strain evidence="8 9">YBJ-36</strain>
    </source>
</reference>
<dbReference type="PROSITE" id="PS51123">
    <property type="entry name" value="OMPA_2"/>
    <property type="match status" value="1"/>
</dbReference>
<evidence type="ECO:0000256" key="6">
    <source>
        <dbReference type="SAM" id="SignalP"/>
    </source>
</evidence>
<dbReference type="OrthoDB" id="9800869at2"/>
<dbReference type="SUPFAM" id="SSF103088">
    <property type="entry name" value="OmpA-like"/>
    <property type="match status" value="1"/>
</dbReference>
<feature type="signal peptide" evidence="6">
    <location>
        <begin position="1"/>
        <end position="21"/>
    </location>
</feature>
<dbReference type="InterPro" id="IPR006665">
    <property type="entry name" value="OmpA-like"/>
</dbReference>
<dbReference type="RefSeq" id="WP_127707971.1">
    <property type="nucleotide sequence ID" value="NZ_SACK01000012.1"/>
</dbReference>
<dbReference type="PANTHER" id="PTHR30329:SF21">
    <property type="entry name" value="LIPOPROTEIN YIAD-RELATED"/>
    <property type="match status" value="1"/>
</dbReference>
<evidence type="ECO:0000256" key="5">
    <source>
        <dbReference type="SAM" id="MobiDB-lite"/>
    </source>
</evidence>
<protein>
    <submittedName>
        <fullName evidence="8">OmpA family protein</fullName>
    </submittedName>
</protein>
<evidence type="ECO:0000256" key="3">
    <source>
        <dbReference type="ARBA" id="ARBA00023237"/>
    </source>
</evidence>
<dbReference type="PRINTS" id="PR01021">
    <property type="entry name" value="OMPADOMAIN"/>
</dbReference>
<accession>A0A3S2WVU4</accession>
<dbReference type="GO" id="GO:0009279">
    <property type="term" value="C:cell outer membrane"/>
    <property type="evidence" value="ECO:0007669"/>
    <property type="project" value="UniProtKB-SubCell"/>
</dbReference>
<keyword evidence="3" id="KW-0998">Cell outer membrane</keyword>
<dbReference type="InterPro" id="IPR006664">
    <property type="entry name" value="OMP_bac"/>
</dbReference>
<dbReference type="Pfam" id="PF00691">
    <property type="entry name" value="OmpA"/>
    <property type="match status" value="1"/>
</dbReference>
<proteinExistence type="predicted"/>
<dbReference type="InterPro" id="IPR050330">
    <property type="entry name" value="Bact_OuterMem_StrucFunc"/>
</dbReference>
<gene>
    <name evidence="8" type="ORF">EOD41_19095</name>
</gene>
<feature type="chain" id="PRO_5018696506" evidence="6">
    <location>
        <begin position="22"/>
        <end position="424"/>
    </location>
</feature>
<keyword evidence="6" id="KW-0732">Signal</keyword>
<feature type="domain" description="OmpA-like" evidence="7">
    <location>
        <begin position="310"/>
        <end position="424"/>
    </location>
</feature>
<dbReference type="Proteomes" id="UP000282759">
    <property type="component" value="Unassembled WGS sequence"/>
</dbReference>
<dbReference type="AlphaFoldDB" id="A0A3S2WVU4"/>
<evidence type="ECO:0000256" key="4">
    <source>
        <dbReference type="PROSITE-ProRule" id="PRU00473"/>
    </source>
</evidence>
<evidence type="ECO:0000259" key="7">
    <source>
        <dbReference type="PROSITE" id="PS51123"/>
    </source>
</evidence>
<dbReference type="Gene3D" id="2.60.120.560">
    <property type="entry name" value="Exo-inulinase, domain 1"/>
    <property type="match status" value="1"/>
</dbReference>
<evidence type="ECO:0000313" key="9">
    <source>
        <dbReference type="Proteomes" id="UP000282759"/>
    </source>
</evidence>
<evidence type="ECO:0000256" key="2">
    <source>
        <dbReference type="ARBA" id="ARBA00023136"/>
    </source>
</evidence>
<dbReference type="PANTHER" id="PTHR30329">
    <property type="entry name" value="STATOR ELEMENT OF FLAGELLAR MOTOR COMPLEX"/>
    <property type="match status" value="1"/>
</dbReference>
<keyword evidence="9" id="KW-1185">Reference proteome</keyword>
<dbReference type="InterPro" id="IPR036737">
    <property type="entry name" value="OmpA-like_sf"/>
</dbReference>
<comment type="subcellular location">
    <subcellularLocation>
        <location evidence="1">Cell outer membrane</location>
    </subcellularLocation>
</comment>
<comment type="caution">
    <text evidence="8">The sequence shown here is derived from an EMBL/GenBank/DDBJ whole genome shotgun (WGS) entry which is preliminary data.</text>
</comment>
<dbReference type="CDD" id="cd07185">
    <property type="entry name" value="OmpA_C-like"/>
    <property type="match status" value="1"/>
</dbReference>